<name>A0A8S1TJ53_PAROT</name>
<dbReference type="EMBL" id="CAJJDP010000024">
    <property type="protein sequence ID" value="CAD8151162.1"/>
    <property type="molecule type" value="Genomic_DNA"/>
</dbReference>
<dbReference type="OrthoDB" id="299701at2759"/>
<accession>A0A8S1TJ53</accession>
<reference evidence="2" key="1">
    <citation type="submission" date="2021-01" db="EMBL/GenBank/DDBJ databases">
        <authorList>
            <consortium name="Genoscope - CEA"/>
            <person name="William W."/>
        </authorList>
    </citation>
    <scope>NUCLEOTIDE SEQUENCE</scope>
</reference>
<comment type="caution">
    <text evidence="2">The sequence shown here is derived from an EMBL/GenBank/DDBJ whole genome shotgun (WGS) entry which is preliminary data.</text>
</comment>
<organism evidence="2 3">
    <name type="scientific">Paramecium octaurelia</name>
    <dbReference type="NCBI Taxonomy" id="43137"/>
    <lineage>
        <taxon>Eukaryota</taxon>
        <taxon>Sar</taxon>
        <taxon>Alveolata</taxon>
        <taxon>Ciliophora</taxon>
        <taxon>Intramacronucleata</taxon>
        <taxon>Oligohymenophorea</taxon>
        <taxon>Peniculida</taxon>
        <taxon>Parameciidae</taxon>
        <taxon>Paramecium</taxon>
    </lineage>
</organism>
<gene>
    <name evidence="2" type="ORF">POCTA_138.1.T0240326</name>
</gene>
<feature type="region of interest" description="Disordered" evidence="1">
    <location>
        <begin position="119"/>
        <end position="176"/>
    </location>
</feature>
<keyword evidence="3" id="KW-1185">Reference proteome</keyword>
<dbReference type="AlphaFoldDB" id="A0A8S1TJ53"/>
<proteinExistence type="predicted"/>
<protein>
    <submittedName>
        <fullName evidence="2">Uncharacterized protein</fullName>
    </submittedName>
</protein>
<evidence type="ECO:0000313" key="2">
    <source>
        <dbReference type="EMBL" id="CAD8151162.1"/>
    </source>
</evidence>
<feature type="compositionally biased region" description="Basic and acidic residues" evidence="1">
    <location>
        <begin position="123"/>
        <end position="132"/>
    </location>
</feature>
<evidence type="ECO:0000313" key="3">
    <source>
        <dbReference type="Proteomes" id="UP000683925"/>
    </source>
</evidence>
<sequence length="340" mass="39633">MQYQDSRRVINPIYQDQPKQVRPRSISNTTKLLAWDTQQFNSKTDITINCQTTSNEVKHAKKNQRNASSILGGDNFAKVINSRPYYDFNEIIKNQHVAQTTKEKIINPNKLTLQDDNQVLSSKESKSQERQSTKQINFSKGEKENYSIHQQELIRLNKTENVKSRSKGQNDESKQHISELKRRMMNYPQKSQSPSQHTNNPKSCIQMEDNNITIISMNLKDIKDDVQAQEIKQLCQNIGYHMVKFEKEYDKINQKQNGFGSIQIRGINTDQKLATFQRSLSRKGINIGEQNQKLRDFVSNKYLLKSKEHSQANNQSSQNQEEKLLNNYKKFQSRQKGLFV</sequence>
<evidence type="ECO:0000256" key="1">
    <source>
        <dbReference type="SAM" id="MobiDB-lite"/>
    </source>
</evidence>
<feature type="compositionally biased region" description="Basic and acidic residues" evidence="1">
    <location>
        <begin position="155"/>
        <end position="176"/>
    </location>
</feature>
<dbReference type="Proteomes" id="UP000683925">
    <property type="component" value="Unassembled WGS sequence"/>
</dbReference>
<dbReference type="OMA" id="CQNIGYH"/>